<organism evidence="2 3">
    <name type="scientific">Coemansia asiatica</name>
    <dbReference type="NCBI Taxonomy" id="1052880"/>
    <lineage>
        <taxon>Eukaryota</taxon>
        <taxon>Fungi</taxon>
        <taxon>Fungi incertae sedis</taxon>
        <taxon>Zoopagomycota</taxon>
        <taxon>Kickxellomycotina</taxon>
        <taxon>Kickxellomycetes</taxon>
        <taxon>Kickxellales</taxon>
        <taxon>Kickxellaceae</taxon>
        <taxon>Coemansia</taxon>
    </lineage>
</organism>
<evidence type="ECO:0000313" key="2">
    <source>
        <dbReference type="EMBL" id="KAJ1641694.1"/>
    </source>
</evidence>
<keyword evidence="3" id="KW-1185">Reference proteome</keyword>
<dbReference type="AlphaFoldDB" id="A0A9W7XF97"/>
<comment type="caution">
    <text evidence="2">The sequence shown here is derived from an EMBL/GenBank/DDBJ whole genome shotgun (WGS) entry which is preliminary data.</text>
</comment>
<evidence type="ECO:0000313" key="3">
    <source>
        <dbReference type="Proteomes" id="UP001145021"/>
    </source>
</evidence>
<name>A0A9W7XF97_9FUNG</name>
<evidence type="ECO:0000256" key="1">
    <source>
        <dbReference type="SAM" id="MobiDB-lite"/>
    </source>
</evidence>
<proteinExistence type="predicted"/>
<accession>A0A9W7XF97</accession>
<dbReference type="EMBL" id="JANBOH010000725">
    <property type="protein sequence ID" value="KAJ1641694.1"/>
    <property type="molecule type" value="Genomic_DNA"/>
</dbReference>
<protein>
    <submittedName>
        <fullName evidence="2">Uncharacterized protein</fullName>
    </submittedName>
</protein>
<feature type="compositionally biased region" description="Acidic residues" evidence="1">
    <location>
        <begin position="146"/>
        <end position="157"/>
    </location>
</feature>
<feature type="region of interest" description="Disordered" evidence="1">
    <location>
        <begin position="82"/>
        <end position="157"/>
    </location>
</feature>
<gene>
    <name evidence="2" type="ORF">LPJ64_006369</name>
</gene>
<reference evidence="2" key="1">
    <citation type="submission" date="2022-07" db="EMBL/GenBank/DDBJ databases">
        <title>Phylogenomic reconstructions and comparative analyses of Kickxellomycotina fungi.</title>
        <authorList>
            <person name="Reynolds N.K."/>
            <person name="Stajich J.E."/>
            <person name="Barry K."/>
            <person name="Grigoriev I.V."/>
            <person name="Crous P."/>
            <person name="Smith M.E."/>
        </authorList>
    </citation>
    <scope>NUCLEOTIDE SEQUENCE</scope>
    <source>
        <strain evidence="2">NBRC 105413</strain>
    </source>
</reference>
<feature type="non-terminal residue" evidence="2">
    <location>
        <position position="157"/>
    </location>
</feature>
<sequence length="157" mass="17741">MGAADSNVSSWPKKKYETWSAFSQSLSMKTGSNEEELKKTIAEKKLLETKRAETKIPVTTAFYEIPQLEPLRATHSLEIFEKLGSGNLPPSKQNDKHQMPPSSKRQRVSEQNGGSGSKPENESKRIRDKPLVDIYDKDMALYSSAEEQEEPEELEKP</sequence>
<dbReference type="Proteomes" id="UP001145021">
    <property type="component" value="Unassembled WGS sequence"/>
</dbReference>
<feature type="compositionally biased region" description="Basic and acidic residues" evidence="1">
    <location>
        <begin position="119"/>
        <end position="139"/>
    </location>
</feature>